<accession>A0ABU4WEQ7</accession>
<keyword evidence="2" id="KW-1185">Reference proteome</keyword>
<name>A0ABU4WEQ7_9BACT</name>
<dbReference type="RefSeq" id="WP_370396482.1">
    <property type="nucleotide sequence ID" value="NZ_JALBUT010000002.1"/>
</dbReference>
<evidence type="ECO:0000313" key="1">
    <source>
        <dbReference type="EMBL" id="MDX8415038.1"/>
    </source>
</evidence>
<reference evidence="1 2" key="1">
    <citation type="submission" date="2022-03" db="EMBL/GenBank/DDBJ databases">
        <title>Novel taxa within the pig intestine.</title>
        <authorList>
            <person name="Wylensek D."/>
            <person name="Bishof K."/>
            <person name="Afrizal A."/>
            <person name="Clavel T."/>
        </authorList>
    </citation>
    <scope>NUCLEOTIDE SEQUENCE [LARGE SCALE GENOMIC DNA]</scope>
    <source>
        <strain evidence="1 2">CLA-KB-P66</strain>
    </source>
</reference>
<proteinExistence type="predicted"/>
<protein>
    <submittedName>
        <fullName evidence="1">Uncharacterized protein</fullName>
    </submittedName>
</protein>
<evidence type="ECO:0000313" key="2">
    <source>
        <dbReference type="Proteomes" id="UP001275932"/>
    </source>
</evidence>
<dbReference type="Proteomes" id="UP001275932">
    <property type="component" value="Unassembled WGS sequence"/>
</dbReference>
<gene>
    <name evidence="1" type="ORF">MOX91_02435</name>
</gene>
<dbReference type="EMBL" id="JALBUT010000002">
    <property type="protein sequence ID" value="MDX8415038.1"/>
    <property type="molecule type" value="Genomic_DNA"/>
</dbReference>
<comment type="caution">
    <text evidence="1">The sequence shown here is derived from an EMBL/GenBank/DDBJ whole genome shotgun (WGS) entry which is preliminary data.</text>
</comment>
<organism evidence="1 2">
    <name type="scientific">Intestinicryptomonas porci</name>
    <dbReference type="NCBI Taxonomy" id="2926320"/>
    <lineage>
        <taxon>Bacteria</taxon>
        <taxon>Pseudomonadati</taxon>
        <taxon>Verrucomicrobiota</taxon>
        <taxon>Opitutia</taxon>
        <taxon>Opitutales</taxon>
        <taxon>Intestinicryptomonaceae</taxon>
        <taxon>Intestinicryptomonas</taxon>
    </lineage>
</organism>
<sequence>MKRNRLKSPLGTIYTYSFESKKTETSAIQRNSYLGLRGLPDRKIAKAASFKFAKACLN</sequence>